<evidence type="ECO:0000313" key="10">
    <source>
        <dbReference type="Proteomes" id="UP000078343"/>
    </source>
</evidence>
<reference evidence="9 10" key="1">
    <citation type="submission" date="2016-04" db="EMBL/GenBank/DDBJ databases">
        <title>Draft genome of Fonsecaea erecta CBS 125763.</title>
        <authorList>
            <person name="Weiss V.A."/>
            <person name="Vicente V.A."/>
            <person name="Raittz R.T."/>
            <person name="Moreno L.F."/>
            <person name="De Souza E.M."/>
            <person name="Pedrosa F.O."/>
            <person name="Steffens M.B."/>
            <person name="Faoro H."/>
            <person name="Tadra-Sfeir M.Z."/>
            <person name="Najafzadeh M.J."/>
            <person name="Felipe M.S."/>
            <person name="Teixeira M."/>
            <person name="Sun J."/>
            <person name="Xi L."/>
            <person name="Gomes R."/>
            <person name="De Azevedo C.M."/>
            <person name="Salgado C.G."/>
            <person name="Da Silva M.B."/>
            <person name="Nascimento M.F."/>
            <person name="Queiroz-Telles F."/>
            <person name="Attili D.S."/>
            <person name="Gorbushina A."/>
        </authorList>
    </citation>
    <scope>NUCLEOTIDE SEQUENCE [LARGE SCALE GENOMIC DNA]</scope>
    <source>
        <strain evidence="9 10">CBS 125763</strain>
    </source>
</reference>
<comment type="similarity">
    <text evidence="2">Belongs to the ORC3 family.</text>
</comment>
<feature type="compositionally biased region" description="Acidic residues" evidence="6">
    <location>
        <begin position="647"/>
        <end position="666"/>
    </location>
</feature>
<feature type="region of interest" description="Disordered" evidence="6">
    <location>
        <begin position="494"/>
        <end position="515"/>
    </location>
</feature>
<dbReference type="GO" id="GO:0006270">
    <property type="term" value="P:DNA replication initiation"/>
    <property type="evidence" value="ECO:0007669"/>
    <property type="project" value="TreeGrafter"/>
</dbReference>
<keyword evidence="5" id="KW-0539">Nucleus</keyword>
<protein>
    <submittedName>
        <fullName evidence="9">Uncharacterized protein</fullName>
    </submittedName>
</protein>
<dbReference type="CDD" id="cd20704">
    <property type="entry name" value="Orc3"/>
    <property type="match status" value="1"/>
</dbReference>
<dbReference type="GO" id="GO:0003688">
    <property type="term" value="F:DNA replication origin binding"/>
    <property type="evidence" value="ECO:0007669"/>
    <property type="project" value="TreeGrafter"/>
</dbReference>
<dbReference type="InterPro" id="IPR045667">
    <property type="entry name" value="ORC3_N"/>
</dbReference>
<feature type="domain" description="Origin recognition complex subunit 3 N-terminal" evidence="7">
    <location>
        <begin position="3"/>
        <end position="343"/>
    </location>
</feature>
<evidence type="ECO:0000256" key="3">
    <source>
        <dbReference type="ARBA" id="ARBA00022705"/>
    </source>
</evidence>
<dbReference type="RefSeq" id="XP_018696869.1">
    <property type="nucleotide sequence ID" value="XM_018834245.1"/>
</dbReference>
<comment type="subcellular location">
    <subcellularLocation>
        <location evidence="1">Nucleus</location>
    </subcellularLocation>
</comment>
<organism evidence="9 10">
    <name type="scientific">Fonsecaea erecta</name>
    <dbReference type="NCBI Taxonomy" id="1367422"/>
    <lineage>
        <taxon>Eukaryota</taxon>
        <taxon>Fungi</taxon>
        <taxon>Dikarya</taxon>
        <taxon>Ascomycota</taxon>
        <taxon>Pezizomycotina</taxon>
        <taxon>Eurotiomycetes</taxon>
        <taxon>Chaetothyriomycetidae</taxon>
        <taxon>Chaetothyriales</taxon>
        <taxon>Herpotrichiellaceae</taxon>
        <taxon>Fonsecaea</taxon>
    </lineage>
</organism>
<dbReference type="GO" id="GO:0031261">
    <property type="term" value="C:DNA replication preinitiation complex"/>
    <property type="evidence" value="ECO:0007669"/>
    <property type="project" value="TreeGrafter"/>
</dbReference>
<feature type="compositionally biased region" description="Basic and acidic residues" evidence="6">
    <location>
        <begin position="15"/>
        <end position="26"/>
    </location>
</feature>
<dbReference type="GO" id="GO:0005664">
    <property type="term" value="C:nuclear origin of replication recognition complex"/>
    <property type="evidence" value="ECO:0007669"/>
    <property type="project" value="InterPro"/>
</dbReference>
<sequence>MDDEAHTSCYIFKPRNQETEEIDPRPQKRRKLSKVPSKSAPQEEYSWPRVLNGQEPQDAARLRKQQFETVWAQQQKKIDSIVDVVDEGFVEPVIRFVRTQNAESLREHKRLKTALLAVGPSTNHHHDLHKTWRRKITRDGLSGEELLVMLQPAHCPNMQTALKNVVRSAISGREGAEKYTEFLNEHKSMVPMSFDLELLQRYVRRHRIERVVISVMDAEGFDTVVLSELISTFQSWSDRIPTILLIGISTTVELFESRLSRLTVSMLDAQIFEPSPDFSRGDRLFDLYTTIQHGEDAEVFLGQSVVSVLAASAEDQSTTPATFARAVKYAHMSHFFANPLSLLSIESRTTSPVWSPVLCQAIRNLASFKSYCEALAKGDRTEREAARRLLTSDEELQKAAVQAIESGKRRMRSCLSAISTLRFIYHCTFRLEAYTTWESELHLLNSLPDLTRSEIFEAIEDQLKSLPFETLVARLLEDSAPGLEDLRDYHRSFAEVPDSESESEPGSGAGASSSGAETVITVLRRYLESRTSSPSPPSSRSDDGVNPFRQFMAEAHTLTQKSPLSQTIHPRPRHCVERALTRPADYLGCACCAAHGRGAGDVVGNRASLPPTSLLLSMLNEAGAVVNVRDLWDAFRDTLSSHHRADEDDSDDDNDDDNNDNENETENENKDDKSSSSSSAERQTLALFYRALADLRHLGLIKQSKRKPGVECIAKTAWMGL</sequence>
<dbReference type="OrthoDB" id="10265211at2759"/>
<feature type="domain" description="Origin recognition complex subunit 3 winged helix C-terminal" evidence="8">
    <location>
        <begin position="573"/>
        <end position="718"/>
    </location>
</feature>
<dbReference type="GO" id="GO:0005656">
    <property type="term" value="C:nuclear pre-replicative complex"/>
    <property type="evidence" value="ECO:0007669"/>
    <property type="project" value="TreeGrafter"/>
</dbReference>
<dbReference type="InterPro" id="IPR040855">
    <property type="entry name" value="ORC_WH_C"/>
</dbReference>
<proteinExistence type="inferred from homology"/>
<dbReference type="PANTHER" id="PTHR12748:SF0">
    <property type="entry name" value="ORIGIN RECOGNITION COMPLEX SUBUNIT 3"/>
    <property type="match status" value="1"/>
</dbReference>
<evidence type="ECO:0000256" key="1">
    <source>
        <dbReference type="ARBA" id="ARBA00004123"/>
    </source>
</evidence>
<feature type="compositionally biased region" description="Low complexity" evidence="6">
    <location>
        <begin position="504"/>
        <end position="515"/>
    </location>
</feature>
<comment type="caution">
    <text evidence="9">The sequence shown here is derived from an EMBL/GenBank/DDBJ whole genome shotgun (WGS) entry which is preliminary data.</text>
</comment>
<dbReference type="STRING" id="1367422.A0A178ZUY0"/>
<dbReference type="Pfam" id="PF18137">
    <property type="entry name" value="WHD_ORC"/>
    <property type="match status" value="1"/>
</dbReference>
<evidence type="ECO:0000256" key="5">
    <source>
        <dbReference type="ARBA" id="ARBA00023242"/>
    </source>
</evidence>
<evidence type="ECO:0000259" key="7">
    <source>
        <dbReference type="Pfam" id="PF07034"/>
    </source>
</evidence>
<evidence type="ECO:0000313" key="9">
    <source>
        <dbReference type="EMBL" id="OAP63502.1"/>
    </source>
</evidence>
<dbReference type="PANTHER" id="PTHR12748">
    <property type="entry name" value="ORIGIN RECOGNITION COMPLEX SUBUNIT 3"/>
    <property type="match status" value="1"/>
</dbReference>
<name>A0A178ZUY0_9EURO</name>
<keyword evidence="3" id="KW-0235">DNA replication</keyword>
<evidence type="ECO:0000256" key="6">
    <source>
        <dbReference type="SAM" id="MobiDB-lite"/>
    </source>
</evidence>
<evidence type="ECO:0000256" key="2">
    <source>
        <dbReference type="ARBA" id="ARBA00010977"/>
    </source>
</evidence>
<keyword evidence="4" id="KW-0238">DNA-binding</keyword>
<feature type="region of interest" description="Disordered" evidence="6">
    <location>
        <begin position="641"/>
        <end position="679"/>
    </location>
</feature>
<gene>
    <name evidence="9" type="ORF">AYL99_02729</name>
</gene>
<dbReference type="Proteomes" id="UP000078343">
    <property type="component" value="Unassembled WGS sequence"/>
</dbReference>
<feature type="region of interest" description="Disordered" evidence="6">
    <location>
        <begin position="1"/>
        <end position="51"/>
    </location>
</feature>
<keyword evidence="10" id="KW-1185">Reference proteome</keyword>
<evidence type="ECO:0000256" key="4">
    <source>
        <dbReference type="ARBA" id="ARBA00023125"/>
    </source>
</evidence>
<dbReference type="InterPro" id="IPR020795">
    <property type="entry name" value="ORC3"/>
</dbReference>
<dbReference type="AlphaFoldDB" id="A0A178ZUY0"/>
<dbReference type="GeneID" id="30006899"/>
<evidence type="ECO:0000259" key="8">
    <source>
        <dbReference type="Pfam" id="PF18137"/>
    </source>
</evidence>
<dbReference type="Pfam" id="PF07034">
    <property type="entry name" value="ORC3_N"/>
    <property type="match status" value="1"/>
</dbReference>
<dbReference type="EMBL" id="LVYI01000002">
    <property type="protein sequence ID" value="OAP63502.1"/>
    <property type="molecule type" value="Genomic_DNA"/>
</dbReference>
<accession>A0A178ZUY0</accession>